<evidence type="ECO:0000313" key="1">
    <source>
        <dbReference type="EMBL" id="TGX82794.1"/>
    </source>
</evidence>
<dbReference type="Proteomes" id="UP000308886">
    <property type="component" value="Unassembled WGS sequence"/>
</dbReference>
<organism evidence="1 2">
    <name type="scientific">Palleniella muris</name>
    <dbReference type="NCBI Taxonomy" id="3038145"/>
    <lineage>
        <taxon>Bacteria</taxon>
        <taxon>Pseudomonadati</taxon>
        <taxon>Bacteroidota</taxon>
        <taxon>Bacteroidia</taxon>
        <taxon>Bacteroidales</taxon>
        <taxon>Prevotellaceae</taxon>
        <taxon>Palleniella</taxon>
    </lineage>
</organism>
<comment type="caution">
    <text evidence="1">The sequence shown here is derived from an EMBL/GenBank/DDBJ whole genome shotgun (WGS) entry which is preliminary data.</text>
</comment>
<reference evidence="1" key="1">
    <citation type="submission" date="2019-04" db="EMBL/GenBank/DDBJ databases">
        <title>Microbes associate with the intestines of laboratory mice.</title>
        <authorList>
            <person name="Navarre W."/>
            <person name="Wong E."/>
            <person name="Huang K."/>
            <person name="Tropini C."/>
            <person name="Ng K."/>
            <person name="Yu B."/>
        </authorList>
    </citation>
    <scope>NUCLEOTIDE SEQUENCE</scope>
    <source>
        <strain evidence="1">NM73_A23</strain>
    </source>
</reference>
<keyword evidence="2" id="KW-1185">Reference proteome</keyword>
<gene>
    <name evidence="1" type="ORF">E5358_05505</name>
</gene>
<proteinExistence type="predicted"/>
<dbReference type="EMBL" id="SRZC01000007">
    <property type="protein sequence ID" value="TGX82794.1"/>
    <property type="molecule type" value="Genomic_DNA"/>
</dbReference>
<sequence>MAKVNKGIPLMPQQFREQWEPLPHLFDLNLWNFQVSVGQSAVDIFQKSFDMKRFNTRGSVVWRHSPKRNKGGFTVGGLVESRSLRNSITYETESYNRSRGKVKVFTDPKAFNGTYNHKGFCFAAVHNSDDPSVRTGRVANMPQRQFMPTEKRDSSVMNDKLRELERIIFRTFPGVRR</sequence>
<evidence type="ECO:0000313" key="2">
    <source>
        <dbReference type="Proteomes" id="UP000308886"/>
    </source>
</evidence>
<accession>A0AC61QRD6</accession>
<protein>
    <submittedName>
        <fullName evidence="1">Uncharacterized protein</fullName>
    </submittedName>
</protein>
<name>A0AC61QRD6_9BACT</name>